<dbReference type="OMA" id="WGGHTPP"/>
<protein>
    <recommendedName>
        <fullName evidence="6">L-Fucosyltransferase</fullName>
    </recommendedName>
</protein>
<keyword evidence="3" id="KW-0732">Signal</keyword>
<reference evidence="4" key="1">
    <citation type="submission" date="2009-08" db="EMBL/GenBank/DDBJ databases">
        <title>Annotation of Salpingoeca rosetta.</title>
        <authorList>
            <consortium name="The Broad Institute Genome Sequencing Platform"/>
            <person name="Russ C."/>
            <person name="Cuomo C."/>
            <person name="Burger G."/>
            <person name="Gray M.W."/>
            <person name="Holland P.W.H."/>
            <person name="King N."/>
            <person name="Lang F.B.F."/>
            <person name="Roger A.J."/>
            <person name="Ruiz-Trillo I."/>
            <person name="Young S.K."/>
            <person name="Zeng Q."/>
            <person name="Gargeya S."/>
            <person name="Alvarado L."/>
            <person name="Berlin A."/>
            <person name="Chapman S.B."/>
            <person name="Chen Z."/>
            <person name="Freedman E."/>
            <person name="Gellesch M."/>
            <person name="Goldberg J."/>
            <person name="Griggs A."/>
            <person name="Gujja S."/>
            <person name="Heilman E."/>
            <person name="Heiman D."/>
            <person name="Howarth C."/>
            <person name="Mehta T."/>
            <person name="Neiman D."/>
            <person name="Pearson M."/>
            <person name="Roberts A."/>
            <person name="Saif S."/>
            <person name="Shea T."/>
            <person name="Shenoy N."/>
            <person name="Sisk P."/>
            <person name="Stolte C."/>
            <person name="Sykes S."/>
            <person name="White J."/>
            <person name="Yandava C."/>
            <person name="Haas B."/>
            <person name="Nusbaum C."/>
            <person name="Birren B."/>
        </authorList>
    </citation>
    <scope>NUCLEOTIDE SEQUENCE [LARGE SCALE GENOMIC DNA]</scope>
    <source>
        <strain evidence="4">ATCC 50818</strain>
    </source>
</reference>
<dbReference type="GO" id="GO:0016020">
    <property type="term" value="C:membrane"/>
    <property type="evidence" value="ECO:0007669"/>
    <property type="project" value="InterPro"/>
</dbReference>
<gene>
    <name evidence="4" type="ORF">PTSG_06316</name>
</gene>
<feature type="signal peptide" evidence="3">
    <location>
        <begin position="1"/>
        <end position="34"/>
    </location>
</feature>
<dbReference type="PANTHER" id="PTHR11927:SF9">
    <property type="entry name" value="L-FUCOSYLTRANSFERASE"/>
    <property type="match status" value="1"/>
</dbReference>
<keyword evidence="1" id="KW-0328">Glycosyltransferase</keyword>
<evidence type="ECO:0000256" key="3">
    <source>
        <dbReference type="SAM" id="SignalP"/>
    </source>
</evidence>
<dbReference type="InterPro" id="IPR002516">
    <property type="entry name" value="Glyco_trans_11"/>
</dbReference>
<dbReference type="RefSeq" id="XP_004993207.1">
    <property type="nucleotide sequence ID" value="XM_004993150.1"/>
</dbReference>
<keyword evidence="2" id="KW-0808">Transferase</keyword>
<dbReference type="AlphaFoldDB" id="F2UCK0"/>
<keyword evidence="5" id="KW-1185">Reference proteome</keyword>
<dbReference type="EMBL" id="GL832968">
    <property type="protein sequence ID" value="EGD74307.1"/>
    <property type="molecule type" value="Genomic_DNA"/>
</dbReference>
<evidence type="ECO:0000256" key="1">
    <source>
        <dbReference type="ARBA" id="ARBA00022676"/>
    </source>
</evidence>
<dbReference type="OrthoDB" id="3226at2759"/>
<dbReference type="Proteomes" id="UP000007799">
    <property type="component" value="Unassembled WGS sequence"/>
</dbReference>
<evidence type="ECO:0000256" key="2">
    <source>
        <dbReference type="ARBA" id="ARBA00022679"/>
    </source>
</evidence>
<evidence type="ECO:0000313" key="5">
    <source>
        <dbReference type="Proteomes" id="UP000007799"/>
    </source>
</evidence>
<dbReference type="InParanoid" id="F2UCK0"/>
<dbReference type="KEGG" id="sre:PTSG_06316"/>
<dbReference type="GO" id="GO:0005975">
    <property type="term" value="P:carbohydrate metabolic process"/>
    <property type="evidence" value="ECO:0007669"/>
    <property type="project" value="InterPro"/>
</dbReference>
<name>F2UCK0_SALR5</name>
<dbReference type="PANTHER" id="PTHR11927">
    <property type="entry name" value="GALACTOSIDE 2-L-FUCOSYLTRANSFERASE"/>
    <property type="match status" value="1"/>
</dbReference>
<dbReference type="GeneID" id="16073782"/>
<sequence length="453" mass="50424">MLLPFFCFRLLSAQCAVALLVLAVSLMPAGTVRSAPVDLPHDGAAIAARNSSSFLHNRRSKEDNLETSSARRAQAAGLAQFDNFPEPRSVPACGSFCRQSGLVLEKDTWRQLPSSWGPPTISREEDVDAIGTYVAPILYGGLGNILFQLAALHAYGRKHNVPVVVGYFQHWNRAFHTFEPWGGHTPPATGVTLKHTFPALQWCSVEVAVPPVRVFNRYAFKIEVPDEYAPLPNPKLLPAYIHGYFFNHAYWHPSREHVLRVLRFNPGVEEYVSLKYGDLLAGTPDAGTITRSDQTRAPARPNAYTGGKGALQTVSLHLRLGYAQEPAKKLLEGRRLPPTSFYERVFTREFDADRTLYLVFSDNNVKAQAMMDEFARSVPGGLQFVVVEEDVVHSVAMMARCQHHVLTSSTLSFWGAYLDVNQPHGGRTLLHSTFFIDHGRGMLPPDFGWEVIE</sequence>
<evidence type="ECO:0008006" key="6">
    <source>
        <dbReference type="Google" id="ProtNLM"/>
    </source>
</evidence>
<accession>F2UCK0</accession>
<proteinExistence type="predicted"/>
<organism evidence="5">
    <name type="scientific">Salpingoeca rosetta (strain ATCC 50818 / BSB-021)</name>
    <dbReference type="NCBI Taxonomy" id="946362"/>
    <lineage>
        <taxon>Eukaryota</taxon>
        <taxon>Choanoflagellata</taxon>
        <taxon>Craspedida</taxon>
        <taxon>Salpingoecidae</taxon>
        <taxon>Salpingoeca</taxon>
    </lineage>
</organism>
<feature type="chain" id="PRO_5003288570" description="L-Fucosyltransferase" evidence="3">
    <location>
        <begin position="35"/>
        <end position="453"/>
    </location>
</feature>
<evidence type="ECO:0000313" key="4">
    <source>
        <dbReference type="EMBL" id="EGD74307.1"/>
    </source>
</evidence>
<dbReference type="GO" id="GO:0008107">
    <property type="term" value="F:galactoside 2-alpha-L-fucosyltransferase activity"/>
    <property type="evidence" value="ECO:0007669"/>
    <property type="project" value="InterPro"/>
</dbReference>